<dbReference type="Proteomes" id="UP000006038">
    <property type="component" value="Chromosome 12"/>
</dbReference>
<dbReference type="HOGENOM" id="CLU_2175218_0_0_1"/>
<evidence type="ECO:0000313" key="2">
    <source>
        <dbReference type="EnsemblPlants" id="OB12G23980.1"/>
    </source>
</evidence>
<keyword evidence="1" id="KW-0472">Membrane</keyword>
<keyword evidence="3" id="KW-1185">Reference proteome</keyword>
<feature type="transmembrane region" description="Helical" evidence="1">
    <location>
        <begin position="81"/>
        <end position="101"/>
    </location>
</feature>
<dbReference type="EnsemblPlants" id="OB12G23980.1">
    <property type="protein sequence ID" value="OB12G23980.1"/>
    <property type="gene ID" value="OB12G23980"/>
</dbReference>
<proteinExistence type="predicted"/>
<protein>
    <submittedName>
        <fullName evidence="2">Uncharacterized protein</fullName>
    </submittedName>
</protein>
<accession>J3NEJ0</accession>
<evidence type="ECO:0000313" key="3">
    <source>
        <dbReference type="Proteomes" id="UP000006038"/>
    </source>
</evidence>
<reference evidence="2" key="2">
    <citation type="submission" date="2013-04" db="UniProtKB">
        <authorList>
            <consortium name="EnsemblPlants"/>
        </authorList>
    </citation>
    <scope>IDENTIFICATION</scope>
</reference>
<keyword evidence="1" id="KW-1133">Transmembrane helix</keyword>
<evidence type="ECO:0000256" key="1">
    <source>
        <dbReference type="SAM" id="Phobius"/>
    </source>
</evidence>
<dbReference type="AlphaFoldDB" id="J3NEJ0"/>
<organism evidence="2">
    <name type="scientific">Oryza brachyantha</name>
    <name type="common">malo sina</name>
    <dbReference type="NCBI Taxonomy" id="4533"/>
    <lineage>
        <taxon>Eukaryota</taxon>
        <taxon>Viridiplantae</taxon>
        <taxon>Streptophyta</taxon>
        <taxon>Embryophyta</taxon>
        <taxon>Tracheophyta</taxon>
        <taxon>Spermatophyta</taxon>
        <taxon>Magnoliopsida</taxon>
        <taxon>Liliopsida</taxon>
        <taxon>Poales</taxon>
        <taxon>Poaceae</taxon>
        <taxon>BOP clade</taxon>
        <taxon>Oryzoideae</taxon>
        <taxon>Oryzeae</taxon>
        <taxon>Oryzinae</taxon>
        <taxon>Oryza</taxon>
    </lineage>
</organism>
<reference evidence="2" key="1">
    <citation type="journal article" date="2013" name="Nat. Commun.">
        <title>Whole-genome sequencing of Oryza brachyantha reveals mechanisms underlying Oryza genome evolution.</title>
        <authorList>
            <person name="Chen J."/>
            <person name="Huang Q."/>
            <person name="Gao D."/>
            <person name="Wang J."/>
            <person name="Lang Y."/>
            <person name="Liu T."/>
            <person name="Li B."/>
            <person name="Bai Z."/>
            <person name="Luis Goicoechea J."/>
            <person name="Liang C."/>
            <person name="Chen C."/>
            <person name="Zhang W."/>
            <person name="Sun S."/>
            <person name="Liao Y."/>
            <person name="Zhang X."/>
            <person name="Yang L."/>
            <person name="Song C."/>
            <person name="Wang M."/>
            <person name="Shi J."/>
            <person name="Liu G."/>
            <person name="Liu J."/>
            <person name="Zhou H."/>
            <person name="Zhou W."/>
            <person name="Yu Q."/>
            <person name="An N."/>
            <person name="Chen Y."/>
            <person name="Cai Q."/>
            <person name="Wang B."/>
            <person name="Liu B."/>
            <person name="Min J."/>
            <person name="Huang Y."/>
            <person name="Wu H."/>
            <person name="Li Z."/>
            <person name="Zhang Y."/>
            <person name="Yin Y."/>
            <person name="Song W."/>
            <person name="Jiang J."/>
            <person name="Jackson S.A."/>
            <person name="Wing R.A."/>
            <person name="Wang J."/>
            <person name="Chen M."/>
        </authorList>
    </citation>
    <scope>NUCLEOTIDE SEQUENCE [LARGE SCALE GENOMIC DNA]</scope>
    <source>
        <strain evidence="2">cv. IRGC 101232</strain>
    </source>
</reference>
<name>J3NEJ0_ORYBR</name>
<keyword evidence="1" id="KW-0812">Transmembrane</keyword>
<dbReference type="OMA" id="CIFFQFS"/>
<dbReference type="Gramene" id="OB12G23980.1">
    <property type="protein sequence ID" value="OB12G23980.1"/>
    <property type="gene ID" value="OB12G23980"/>
</dbReference>
<sequence length="118" mass="12723">MQKLHENTLCGAEVLGGSDSKQFAASASVAASSGDPFAPRVRLSHVALSSCSPVSSCSELSLFTDDSSAGSIFYHVSGSGFWLSFAAHVWCIFFQFSDGFIKDDEVRRQREFFLGANN</sequence>